<dbReference type="GO" id="GO:0003723">
    <property type="term" value="F:RNA binding"/>
    <property type="evidence" value="ECO:0007669"/>
    <property type="project" value="UniProtKB-KW"/>
</dbReference>
<dbReference type="Proteomes" id="UP000054495">
    <property type="component" value="Unassembled WGS sequence"/>
</dbReference>
<evidence type="ECO:0000313" key="3">
    <source>
        <dbReference type="EMBL" id="EPB73630.1"/>
    </source>
</evidence>
<sequence length="439" mass="48918">MECLINRTSFKVFHKLVVAVDHCFPVTGKGTVMTGTVIDGSVRLNQEIEIPVLKEKKKVKGLESWKRPVEEVSAGERAAILVQQLNADSISRTMICSPGALGEMDSCIVSVNEISFYRGTVSSGTKVHVSTGFETVMAECQFLRPDGDEYEQLTTLEKPCICWLTFERHVYTRPGAFYIAAKLDHQGRGCRFLFHGQLEEPLKEPKLRRFVRKERMGKAERVENARSIVCNSLFKKETKMSIFEGMPVKLSTGEVGRVASAFGKGGKARVEFSTPLANSTIELISSGGEVESMSISVINRAAIARCGNAVFSRALRVSTQVLSQEVGDDGLPKDYKLKTLKAGSRRLDTFVNRASGKSSSQVEKLILGGKVRVNEDVHTKKSYNVQKENTIDVLIAPCPENKELADVERYEIVDYEVTEKGYDIQIKSWKKFLVDNWRG</sequence>
<keyword evidence="3" id="KW-0648">Protein biosynthesis</keyword>
<dbReference type="PROSITE" id="PS50889">
    <property type="entry name" value="S4"/>
    <property type="match status" value="1"/>
</dbReference>
<keyword evidence="3" id="KW-0251">Elongation factor</keyword>
<dbReference type="Pfam" id="PF21208">
    <property type="entry name" value="euk_SelB_III"/>
    <property type="match status" value="1"/>
</dbReference>
<keyword evidence="4" id="KW-1185">Reference proteome</keyword>
<evidence type="ECO:0000259" key="2">
    <source>
        <dbReference type="SMART" id="SM00363"/>
    </source>
</evidence>
<protein>
    <submittedName>
        <fullName evidence="3">Elongation factor Tu domain 2</fullName>
    </submittedName>
</protein>
<dbReference type="GO" id="GO:0005525">
    <property type="term" value="F:GTP binding"/>
    <property type="evidence" value="ECO:0007669"/>
    <property type="project" value="InterPro"/>
</dbReference>
<dbReference type="GO" id="GO:0005739">
    <property type="term" value="C:mitochondrion"/>
    <property type="evidence" value="ECO:0007669"/>
    <property type="project" value="TreeGrafter"/>
</dbReference>
<dbReference type="PANTHER" id="PTHR13633:SF3">
    <property type="entry name" value="MITOCHONDRIAL TRANSCRIPTION RESCUE FACTOR 1"/>
    <property type="match status" value="1"/>
</dbReference>
<dbReference type="InterPro" id="IPR002942">
    <property type="entry name" value="S4_RNA-bd"/>
</dbReference>
<dbReference type="InterPro" id="IPR009000">
    <property type="entry name" value="Transl_B-barrel_sf"/>
</dbReference>
<dbReference type="CDD" id="cd03696">
    <property type="entry name" value="SelB_II"/>
    <property type="match status" value="1"/>
</dbReference>
<dbReference type="SUPFAM" id="SSF50447">
    <property type="entry name" value="Translation proteins"/>
    <property type="match status" value="1"/>
</dbReference>
<dbReference type="InterPro" id="IPR049394">
    <property type="entry name" value="eEFSec_C"/>
</dbReference>
<keyword evidence="1" id="KW-0694">RNA-binding</keyword>
<dbReference type="InterPro" id="IPR004161">
    <property type="entry name" value="EFTu-like_2"/>
</dbReference>
<dbReference type="CDD" id="cd00165">
    <property type="entry name" value="S4"/>
    <property type="match status" value="1"/>
</dbReference>
<evidence type="ECO:0000313" key="4">
    <source>
        <dbReference type="Proteomes" id="UP000054495"/>
    </source>
</evidence>
<dbReference type="InterPro" id="IPR049393">
    <property type="entry name" value="eEFSec_III"/>
</dbReference>
<dbReference type="PANTHER" id="PTHR13633">
    <property type="entry name" value="MITOCHONDRIAL TRANSCRIPTION RESCUE FACTOR 1"/>
    <property type="match status" value="1"/>
</dbReference>
<dbReference type="AlphaFoldDB" id="A0A0D6LNH2"/>
<dbReference type="CDD" id="cd04094">
    <property type="entry name" value="eSelB_III"/>
    <property type="match status" value="1"/>
</dbReference>
<dbReference type="GO" id="GO:1903108">
    <property type="term" value="P:regulation of mitochondrial transcription"/>
    <property type="evidence" value="ECO:0007669"/>
    <property type="project" value="TreeGrafter"/>
</dbReference>
<gene>
    <name evidence="3" type="ORF">ANCCEY_07291</name>
</gene>
<dbReference type="Pfam" id="PF03144">
    <property type="entry name" value="GTP_EFTU_D2"/>
    <property type="match status" value="1"/>
</dbReference>
<dbReference type="InterPro" id="IPR036986">
    <property type="entry name" value="S4_RNA-bd_sf"/>
</dbReference>
<dbReference type="FunFam" id="2.40.30.10:FF:000052">
    <property type="entry name" value="Selenocysteine-specific elongation factor EF-Sec"/>
    <property type="match status" value="1"/>
</dbReference>
<dbReference type="GO" id="GO:0003746">
    <property type="term" value="F:translation elongation factor activity"/>
    <property type="evidence" value="ECO:0007669"/>
    <property type="project" value="UniProtKB-KW"/>
</dbReference>
<dbReference type="Pfam" id="PF01479">
    <property type="entry name" value="S4"/>
    <property type="match status" value="1"/>
</dbReference>
<dbReference type="Gene3D" id="2.40.30.10">
    <property type="entry name" value="Translation factors"/>
    <property type="match status" value="2"/>
</dbReference>
<dbReference type="Gene3D" id="3.10.290.10">
    <property type="entry name" value="RNA-binding S4 domain"/>
    <property type="match status" value="1"/>
</dbReference>
<dbReference type="SUPFAM" id="SSF55174">
    <property type="entry name" value="Alpha-L RNA-binding motif"/>
    <property type="match status" value="1"/>
</dbReference>
<reference evidence="3 4" key="1">
    <citation type="submission" date="2013-05" db="EMBL/GenBank/DDBJ databases">
        <title>Draft genome of the parasitic nematode Anyclostoma ceylanicum.</title>
        <authorList>
            <person name="Mitreva M."/>
        </authorList>
    </citation>
    <scope>NUCLEOTIDE SEQUENCE [LARGE SCALE GENOMIC DNA]</scope>
</reference>
<dbReference type="Pfam" id="PF21131">
    <property type="entry name" value="eEFSec_4th"/>
    <property type="match status" value="1"/>
</dbReference>
<proteinExistence type="predicted"/>
<organism evidence="3 4">
    <name type="scientific">Ancylostoma ceylanicum</name>
    <dbReference type="NCBI Taxonomy" id="53326"/>
    <lineage>
        <taxon>Eukaryota</taxon>
        <taxon>Metazoa</taxon>
        <taxon>Ecdysozoa</taxon>
        <taxon>Nematoda</taxon>
        <taxon>Chromadorea</taxon>
        <taxon>Rhabditida</taxon>
        <taxon>Rhabditina</taxon>
        <taxon>Rhabditomorpha</taxon>
        <taxon>Strongyloidea</taxon>
        <taxon>Ancylostomatidae</taxon>
        <taxon>Ancylostomatinae</taxon>
        <taxon>Ancylostoma</taxon>
    </lineage>
</organism>
<dbReference type="EMBL" id="KE124979">
    <property type="protein sequence ID" value="EPB73630.1"/>
    <property type="molecule type" value="Genomic_DNA"/>
</dbReference>
<accession>A0A0D6LNH2</accession>
<name>A0A0D6LNH2_9BILA</name>
<evidence type="ECO:0000256" key="1">
    <source>
        <dbReference type="PROSITE-ProRule" id="PRU00182"/>
    </source>
</evidence>
<feature type="domain" description="RNA-binding S4" evidence="2">
    <location>
        <begin position="345"/>
        <end position="405"/>
    </location>
</feature>
<dbReference type="SMART" id="SM00363">
    <property type="entry name" value="S4"/>
    <property type="match status" value="1"/>
</dbReference>